<dbReference type="AlphaFoldDB" id="A0A6S6T8A3"/>
<evidence type="ECO:0000256" key="1">
    <source>
        <dbReference type="ARBA" id="ARBA00022679"/>
    </source>
</evidence>
<feature type="domain" description="Methyltransferase" evidence="2">
    <location>
        <begin position="45"/>
        <end position="142"/>
    </location>
</feature>
<dbReference type="CDD" id="cd02440">
    <property type="entry name" value="AdoMet_MTases"/>
    <property type="match status" value="1"/>
</dbReference>
<dbReference type="GO" id="GO:0016740">
    <property type="term" value="F:transferase activity"/>
    <property type="evidence" value="ECO:0007669"/>
    <property type="project" value="UniProtKB-KW"/>
</dbReference>
<dbReference type="SUPFAM" id="SSF53335">
    <property type="entry name" value="S-adenosyl-L-methionine-dependent methyltransferases"/>
    <property type="match status" value="1"/>
</dbReference>
<evidence type="ECO:0000313" key="3">
    <source>
        <dbReference type="EMBL" id="CAA6814456.1"/>
    </source>
</evidence>
<name>A0A6S6T8A3_9BACT</name>
<organism evidence="3">
    <name type="scientific">uncultured Sulfurovum sp</name>
    <dbReference type="NCBI Taxonomy" id="269237"/>
    <lineage>
        <taxon>Bacteria</taxon>
        <taxon>Pseudomonadati</taxon>
        <taxon>Campylobacterota</taxon>
        <taxon>Epsilonproteobacteria</taxon>
        <taxon>Campylobacterales</taxon>
        <taxon>Sulfurovaceae</taxon>
        <taxon>Sulfurovum</taxon>
        <taxon>environmental samples</taxon>
    </lineage>
</organism>
<evidence type="ECO:0000259" key="2">
    <source>
        <dbReference type="Pfam" id="PF13649"/>
    </source>
</evidence>
<dbReference type="Gene3D" id="3.40.50.150">
    <property type="entry name" value="Vaccinia Virus protein VP39"/>
    <property type="match status" value="1"/>
</dbReference>
<accession>A0A6S6T8A3</accession>
<dbReference type="Pfam" id="PF13649">
    <property type="entry name" value="Methyltransf_25"/>
    <property type="match status" value="1"/>
</dbReference>
<dbReference type="InterPro" id="IPR029063">
    <property type="entry name" value="SAM-dependent_MTases_sf"/>
</dbReference>
<protein>
    <recommendedName>
        <fullName evidence="2">Methyltransferase domain-containing protein</fullName>
    </recommendedName>
</protein>
<feature type="non-terminal residue" evidence="3">
    <location>
        <position position="158"/>
    </location>
</feature>
<keyword evidence="1" id="KW-0808">Transferase</keyword>
<sequence length="158" mass="18156">MSKVEEQFFEQWNIYQNIIKHNYMCHKEIISALKAEIANKEKISVLDLGCGDSYVLKNSMNETQQIVYTGIDSSSAALEFSKKNLDISQVKSQHICGDFLEELEKLEGTYDLIIVGYSLHHLSSKDKKHCLSLISKVLNKEGKFFFYDIYAKENETSV</sequence>
<dbReference type="InterPro" id="IPR041698">
    <property type="entry name" value="Methyltransf_25"/>
</dbReference>
<proteinExistence type="predicted"/>
<reference evidence="3" key="1">
    <citation type="submission" date="2020-01" db="EMBL/GenBank/DDBJ databases">
        <authorList>
            <person name="Meier V. D."/>
            <person name="Meier V D."/>
        </authorList>
    </citation>
    <scope>NUCLEOTIDE SEQUENCE</scope>
    <source>
        <strain evidence="3">HLG_WM_MAG_03</strain>
    </source>
</reference>
<dbReference type="PANTHER" id="PTHR43861">
    <property type="entry name" value="TRANS-ACONITATE 2-METHYLTRANSFERASE-RELATED"/>
    <property type="match status" value="1"/>
</dbReference>
<gene>
    <name evidence="3" type="ORF">HELGO_WM44575</name>
</gene>
<dbReference type="EMBL" id="CACVAR010000239">
    <property type="protein sequence ID" value="CAA6814456.1"/>
    <property type="molecule type" value="Genomic_DNA"/>
</dbReference>